<comment type="similarity">
    <text evidence="5">Belongs to the RqcP family.</text>
</comment>
<dbReference type="SMART" id="SM00363">
    <property type="entry name" value="S4"/>
    <property type="match status" value="1"/>
</dbReference>
<gene>
    <name evidence="5" type="primary">rqcP</name>
    <name evidence="7" type="ORF">HMPREF9709_00939</name>
</gene>
<evidence type="ECO:0000259" key="6">
    <source>
        <dbReference type="SMART" id="SM00363"/>
    </source>
</evidence>
<dbReference type="InterPro" id="IPR025490">
    <property type="entry name" value="RqcP"/>
</dbReference>
<keyword evidence="2 5" id="KW-0699">rRNA-binding</keyword>
<dbReference type="Proteomes" id="UP000004191">
    <property type="component" value="Unassembled WGS sequence"/>
</dbReference>
<dbReference type="GO" id="GO:0019843">
    <property type="term" value="F:rRNA binding"/>
    <property type="evidence" value="ECO:0007669"/>
    <property type="project" value="UniProtKB-UniRule"/>
</dbReference>
<dbReference type="Pfam" id="PF01479">
    <property type="entry name" value="S4"/>
    <property type="match status" value="1"/>
</dbReference>
<dbReference type="GO" id="GO:0043023">
    <property type="term" value="F:ribosomal large subunit binding"/>
    <property type="evidence" value="ECO:0007669"/>
    <property type="project" value="UniProtKB-UniRule"/>
</dbReference>
<dbReference type="HOGENOM" id="CLU_101003_4_0_9"/>
<dbReference type="CDD" id="cd00165">
    <property type="entry name" value="S4"/>
    <property type="match status" value="1"/>
</dbReference>
<reference evidence="7 8" key="1">
    <citation type="submission" date="2012-01" db="EMBL/GenBank/DDBJ databases">
        <title>The Genome Sequence of Helcococcus kunzii ATCC 51366.</title>
        <authorList>
            <consortium name="The Broad Institute Genome Sequencing Platform"/>
            <person name="Earl A."/>
            <person name="Ward D."/>
            <person name="Feldgarden M."/>
            <person name="Gevers D."/>
            <person name="Huys G."/>
            <person name="Young S.K."/>
            <person name="Zeng Q."/>
            <person name="Gargeya S."/>
            <person name="Fitzgerald M."/>
            <person name="Haas B."/>
            <person name="Abouelleil A."/>
            <person name="Alvarado L."/>
            <person name="Arachchi H.M."/>
            <person name="Berlin A."/>
            <person name="Chapman S.B."/>
            <person name="Gearin G."/>
            <person name="Goldberg J."/>
            <person name="Griggs A."/>
            <person name="Gujja S."/>
            <person name="Hansen M."/>
            <person name="Heiman D."/>
            <person name="Howarth C."/>
            <person name="Larimer J."/>
            <person name="Lui A."/>
            <person name="MacDonald P.J.P."/>
            <person name="McCowen C."/>
            <person name="Montmayeur A."/>
            <person name="Murphy C."/>
            <person name="Neiman D."/>
            <person name="Pearson M."/>
            <person name="Priest M."/>
            <person name="Roberts A."/>
            <person name="Saif S."/>
            <person name="Shea T."/>
            <person name="Sisk P."/>
            <person name="Stolte C."/>
            <person name="Sykes S."/>
            <person name="Wortman J."/>
            <person name="Nusbaum C."/>
            <person name="Birren B."/>
        </authorList>
    </citation>
    <scope>NUCLEOTIDE SEQUENCE [LARGE SCALE GENOMIC DNA]</scope>
    <source>
        <strain evidence="7 8">ATCC 51366</strain>
    </source>
</reference>
<keyword evidence="1 5" id="KW-0820">tRNA-binding</keyword>
<dbReference type="GeneID" id="96998932"/>
<dbReference type="InterPro" id="IPR036986">
    <property type="entry name" value="S4_RNA-bd_sf"/>
</dbReference>
<protein>
    <recommendedName>
        <fullName evidence="5">RQC P-site tRNA stabilizing factor</fullName>
        <shortName evidence="5">RqcP</shortName>
    </recommendedName>
    <alternativeName>
        <fullName evidence="5">Ribosome-associated protein quality control protein P</fullName>
    </alternativeName>
</protein>
<dbReference type="RefSeq" id="WP_005398388.1">
    <property type="nucleotide sequence ID" value="NZ_JH601088.1"/>
</dbReference>
<organism evidence="7 8">
    <name type="scientific">Helcococcus kunzii ATCC 51366</name>
    <dbReference type="NCBI Taxonomy" id="883114"/>
    <lineage>
        <taxon>Bacteria</taxon>
        <taxon>Bacillati</taxon>
        <taxon>Bacillota</taxon>
        <taxon>Tissierellia</taxon>
        <taxon>Tissierellales</taxon>
        <taxon>Peptoniphilaceae</taxon>
        <taxon>Helcococcus</taxon>
    </lineage>
</organism>
<keyword evidence="4 5" id="KW-0648">Protein biosynthesis</keyword>
<evidence type="ECO:0000313" key="8">
    <source>
        <dbReference type="Proteomes" id="UP000004191"/>
    </source>
</evidence>
<dbReference type="Gene3D" id="3.10.290.10">
    <property type="entry name" value="RNA-binding S4 domain"/>
    <property type="match status" value="1"/>
</dbReference>
<evidence type="ECO:0000256" key="3">
    <source>
        <dbReference type="ARBA" id="ARBA00022884"/>
    </source>
</evidence>
<dbReference type="OrthoDB" id="9805210at2"/>
<comment type="subunit">
    <text evidence="5">Associates with stalled 50S ribosomal subunits. Binds to RqcH, 23S rRNA and the P-site tRNA. Does not require RqcH for association with 50S subunits.</text>
</comment>
<dbReference type="HAMAP" id="MF_00871">
    <property type="entry name" value="RqcP"/>
    <property type="match status" value="1"/>
</dbReference>
<dbReference type="PROSITE" id="PS50889">
    <property type="entry name" value="S4"/>
    <property type="match status" value="1"/>
</dbReference>
<dbReference type="SUPFAM" id="SSF55174">
    <property type="entry name" value="Alpha-L RNA-binding motif"/>
    <property type="match status" value="1"/>
</dbReference>
<dbReference type="InterPro" id="IPR002942">
    <property type="entry name" value="S4_RNA-bd"/>
</dbReference>
<dbReference type="EMBL" id="AGEI01000021">
    <property type="protein sequence ID" value="EHR34003.1"/>
    <property type="molecule type" value="Genomic_DNA"/>
</dbReference>
<proteinExistence type="inferred from homology"/>
<dbReference type="GO" id="GO:0000049">
    <property type="term" value="F:tRNA binding"/>
    <property type="evidence" value="ECO:0007669"/>
    <property type="project" value="UniProtKB-UniRule"/>
</dbReference>
<dbReference type="STRING" id="883114.HMPREF9709_00939"/>
<evidence type="ECO:0000313" key="7">
    <source>
        <dbReference type="EMBL" id="EHR34003.1"/>
    </source>
</evidence>
<dbReference type="eggNOG" id="COG1188">
    <property type="taxonomic scope" value="Bacteria"/>
</dbReference>
<dbReference type="AlphaFoldDB" id="H3NNM8"/>
<keyword evidence="8" id="KW-1185">Reference proteome</keyword>
<feature type="domain" description="RNA-binding S4" evidence="6">
    <location>
        <begin position="1"/>
        <end position="64"/>
    </location>
</feature>
<keyword evidence="3 5" id="KW-0694">RNA-binding</keyword>
<accession>H3NNM8</accession>
<comment type="caution">
    <text evidence="7">The sequence shown here is derived from an EMBL/GenBank/DDBJ whole genome shotgun (WGS) entry which is preliminary data.</text>
</comment>
<evidence type="ECO:0000256" key="5">
    <source>
        <dbReference type="HAMAP-Rule" id="MF_00871"/>
    </source>
</evidence>
<sequence>MRIDKFLKNSRIIKRRSVAKTAAETGRIKVNSKVAKPGTDVKIGDILEIEFGDNTVKFEVLKIIENTNKSNAEEMFRVIED</sequence>
<dbReference type="PIRSF" id="PIRSF038881">
    <property type="entry name" value="RNAbp_HP1423"/>
    <property type="match status" value="1"/>
</dbReference>
<dbReference type="PATRIC" id="fig|883114.3.peg.929"/>
<evidence type="ECO:0000256" key="2">
    <source>
        <dbReference type="ARBA" id="ARBA00022730"/>
    </source>
</evidence>
<dbReference type="GO" id="GO:0072344">
    <property type="term" value="P:rescue of stalled ribosome"/>
    <property type="evidence" value="ECO:0007669"/>
    <property type="project" value="UniProtKB-UniRule"/>
</dbReference>
<evidence type="ECO:0000256" key="4">
    <source>
        <dbReference type="ARBA" id="ARBA00022917"/>
    </source>
</evidence>
<evidence type="ECO:0000256" key="1">
    <source>
        <dbReference type="ARBA" id="ARBA00022555"/>
    </source>
</evidence>
<comment type="function">
    <text evidence="5">Key component of the ribosome quality control system (RQC), a ribosome-associated complex that mediates the extraction of incompletely synthesized nascent chains from stalled ribosomes and their subsequent degradation. RqcH recruits Ala-charged tRNA, and with RqcP directs the elongation of stalled nascent chains on 50S ribosomal subunits, leading to non-templated C-terminal alanine extensions (Ala tail). The Ala tail promotes nascent chain degradation. RqcP is associated with the translocation-like movement of the peptidyl-tRNA from the A-site into the P-site.</text>
</comment>
<name>H3NNM8_9FIRM</name>